<dbReference type="EMBL" id="CP009815">
    <property type="protein sequence ID" value="ATZ55256.1"/>
    <property type="molecule type" value="Genomic_DNA"/>
</dbReference>
<dbReference type="VEuPathDB" id="FungiDB:Bcin11g05310"/>
<dbReference type="OrthoDB" id="3542566at2759"/>
<dbReference type="AlphaFoldDB" id="A0A384JXC3"/>
<evidence type="ECO:0000313" key="3">
    <source>
        <dbReference type="EMBL" id="ATZ55256.1"/>
    </source>
</evidence>
<feature type="compositionally biased region" description="Basic and acidic residues" evidence="2">
    <location>
        <begin position="184"/>
        <end position="211"/>
    </location>
</feature>
<proteinExistence type="predicted"/>
<protein>
    <submittedName>
        <fullName evidence="3">Uncharacterized protein</fullName>
    </submittedName>
</protein>
<dbReference type="RefSeq" id="XP_024551865.1">
    <property type="nucleotide sequence ID" value="XM_024696062.1"/>
</dbReference>
<reference evidence="3 4" key="2">
    <citation type="journal article" date="2012" name="Eukaryot. Cell">
        <title>Genome update of Botrytis cinerea strains B05.10 and T4.</title>
        <authorList>
            <person name="Staats M."/>
            <person name="van Kan J.A."/>
        </authorList>
    </citation>
    <scope>NUCLEOTIDE SEQUENCE [LARGE SCALE GENOMIC DNA]</scope>
    <source>
        <strain evidence="3 4">B05.10</strain>
    </source>
</reference>
<feature type="coiled-coil region" evidence="1">
    <location>
        <begin position="535"/>
        <end position="562"/>
    </location>
</feature>
<reference evidence="3 4" key="1">
    <citation type="journal article" date="2011" name="PLoS Genet.">
        <title>Genomic analysis of the necrotrophic fungal pathogens Sclerotinia sclerotiorum and Botrytis cinerea.</title>
        <authorList>
            <person name="Amselem J."/>
            <person name="Cuomo C.A."/>
            <person name="van Kan J.A."/>
            <person name="Viaud M."/>
            <person name="Benito E.P."/>
            <person name="Couloux A."/>
            <person name="Coutinho P.M."/>
            <person name="de Vries R.P."/>
            <person name="Dyer P.S."/>
            <person name="Fillinger S."/>
            <person name="Fournier E."/>
            <person name="Gout L."/>
            <person name="Hahn M."/>
            <person name="Kohn L."/>
            <person name="Lapalu N."/>
            <person name="Plummer K.M."/>
            <person name="Pradier J.M."/>
            <person name="Quevillon E."/>
            <person name="Sharon A."/>
            <person name="Simon A."/>
            <person name="ten Have A."/>
            <person name="Tudzynski B."/>
            <person name="Tudzynski P."/>
            <person name="Wincker P."/>
            <person name="Andrew M."/>
            <person name="Anthouard V."/>
            <person name="Beever R.E."/>
            <person name="Beffa R."/>
            <person name="Benoit I."/>
            <person name="Bouzid O."/>
            <person name="Brault B."/>
            <person name="Chen Z."/>
            <person name="Choquer M."/>
            <person name="Collemare J."/>
            <person name="Cotton P."/>
            <person name="Danchin E.G."/>
            <person name="Da Silva C."/>
            <person name="Gautier A."/>
            <person name="Giraud C."/>
            <person name="Giraud T."/>
            <person name="Gonzalez C."/>
            <person name="Grossetete S."/>
            <person name="Guldener U."/>
            <person name="Henrissat B."/>
            <person name="Howlett B.J."/>
            <person name="Kodira C."/>
            <person name="Kretschmer M."/>
            <person name="Lappartient A."/>
            <person name="Leroch M."/>
            <person name="Levis C."/>
            <person name="Mauceli E."/>
            <person name="Neuveglise C."/>
            <person name="Oeser B."/>
            <person name="Pearson M."/>
            <person name="Poulain J."/>
            <person name="Poussereau N."/>
            <person name="Quesneville H."/>
            <person name="Rascle C."/>
            <person name="Schumacher J."/>
            <person name="Segurens B."/>
            <person name="Sexton A."/>
            <person name="Silva E."/>
            <person name="Sirven C."/>
            <person name="Soanes D.M."/>
            <person name="Talbot N.J."/>
            <person name="Templeton M."/>
            <person name="Yandava C."/>
            <person name="Yarden O."/>
            <person name="Zeng Q."/>
            <person name="Rollins J.A."/>
            <person name="Lebrun M.H."/>
            <person name="Dickman M."/>
        </authorList>
    </citation>
    <scope>NUCLEOTIDE SEQUENCE [LARGE SCALE GENOMIC DNA]</scope>
    <source>
        <strain evidence="3 4">B05.10</strain>
    </source>
</reference>
<keyword evidence="1" id="KW-0175">Coiled coil</keyword>
<dbReference type="KEGG" id="bfu:BCIN_11g05310"/>
<evidence type="ECO:0000313" key="4">
    <source>
        <dbReference type="Proteomes" id="UP000001798"/>
    </source>
</evidence>
<evidence type="ECO:0000256" key="2">
    <source>
        <dbReference type="SAM" id="MobiDB-lite"/>
    </source>
</evidence>
<accession>A0A384JXC3</accession>
<keyword evidence="4" id="KW-1185">Reference proteome</keyword>
<dbReference type="GeneID" id="5426817"/>
<reference evidence="3 4" key="3">
    <citation type="journal article" date="2017" name="Mol. Plant Pathol.">
        <title>A gapless genome sequence of the fungus Botrytis cinerea.</title>
        <authorList>
            <person name="Van Kan J.A."/>
            <person name="Stassen J.H."/>
            <person name="Mosbach A."/>
            <person name="Van Der Lee T.A."/>
            <person name="Faino L."/>
            <person name="Farmer A.D."/>
            <person name="Papasotiriou D.G."/>
            <person name="Zhou S."/>
            <person name="Seidl M.F."/>
            <person name="Cottam E."/>
            <person name="Edel D."/>
            <person name="Hahn M."/>
            <person name="Schwartz D.C."/>
            <person name="Dietrich R.A."/>
            <person name="Widdison S."/>
            <person name="Scalliet G."/>
        </authorList>
    </citation>
    <scope>NUCLEOTIDE SEQUENCE [LARGE SCALE GENOMIC DNA]</scope>
    <source>
        <strain evidence="3 4">B05.10</strain>
    </source>
</reference>
<evidence type="ECO:0000256" key="1">
    <source>
        <dbReference type="SAM" id="Coils"/>
    </source>
</evidence>
<organism evidence="3 4">
    <name type="scientific">Botryotinia fuckeliana (strain B05.10)</name>
    <name type="common">Noble rot fungus</name>
    <name type="synonym">Botrytis cinerea</name>
    <dbReference type="NCBI Taxonomy" id="332648"/>
    <lineage>
        <taxon>Eukaryota</taxon>
        <taxon>Fungi</taxon>
        <taxon>Dikarya</taxon>
        <taxon>Ascomycota</taxon>
        <taxon>Pezizomycotina</taxon>
        <taxon>Leotiomycetes</taxon>
        <taxon>Helotiales</taxon>
        <taxon>Sclerotiniaceae</taxon>
        <taxon>Botrytis</taxon>
    </lineage>
</organism>
<dbReference type="Proteomes" id="UP000001798">
    <property type="component" value="Chromosome 11"/>
</dbReference>
<feature type="compositionally biased region" description="Polar residues" evidence="2">
    <location>
        <begin position="284"/>
        <end position="296"/>
    </location>
</feature>
<gene>
    <name evidence="3" type="ORF">BCIN_11g05310</name>
</gene>
<feature type="region of interest" description="Disordered" evidence="2">
    <location>
        <begin position="283"/>
        <end position="322"/>
    </location>
</feature>
<sequence>MALETPHWAAPRVSPRSLSQNTIELLGEVKHNDELREVEHSSSILSSLANPVPVSSRKNNEPQEIGRSSKVIIDGSCLVESAPSYDKAKAKFDELGKSFPSDLPYIITYEGESLGAICQEFRCRLLIGGSALGGIMNHANSKLHGFNVEKRLHGNNLEEISTSRVRARRKAMHNPSKPGPFKKVQNEKPRESSSAEDERAEASEHSEPEPRKSKRRKLAPAFLAKTDTSDLQTNITCLKTSVDRPRRSENKETKRSDVACECRLNWAEKLLWKKARYSRANFGESETSTRSVTSKLNEQKELVDSLSSRMESGLKGQKETTMNLSEVIENSLKGQNRRIDHLMKELKNLEDSRKSDYLLQLHTMNELQTFQVQIAYLEQKISEIQHDANKKVSEIIEKQNSSHISLDRIVKVEKSIERLTKTLEDPFPANTFEAIVDRLLEENVSNSRSLKDELDSLETCTQGFQKWLDEMACESAEHRLQQNNLRTEFLGRQALESQTFMGQIKNLEKNTMNMTRLVEETKVSRESIREHMSKFQSTSDQVTQLKKEVQSYENKLDSVAMALDNRRLQQLKEHTELIKEKMSHIRTDSNNMITKCAADLSDMAVQAARAEIIRENSSREHQIDDLVQSIRPIMLRLADLESTERQSDDMMMIRLAALE</sequence>
<name>A0A384JXC3_BOTFB</name>
<feature type="region of interest" description="Disordered" evidence="2">
    <location>
        <begin position="157"/>
        <end position="217"/>
    </location>
</feature>